<evidence type="ECO:0000256" key="1">
    <source>
        <dbReference type="ARBA" id="ARBA00004141"/>
    </source>
</evidence>
<feature type="coiled-coil region" evidence="5">
    <location>
        <begin position="280"/>
        <end position="307"/>
    </location>
</feature>
<keyword evidence="4 7" id="KW-0472">Membrane</keyword>
<dbReference type="Gene3D" id="1.20.1250.20">
    <property type="entry name" value="MFS general substrate transporter like domains"/>
    <property type="match status" value="2"/>
</dbReference>
<dbReference type="dictyBase" id="DDB_G0286979"/>
<evidence type="ECO:0000256" key="6">
    <source>
        <dbReference type="SAM" id="MobiDB-lite"/>
    </source>
</evidence>
<feature type="transmembrane region" description="Helical" evidence="7">
    <location>
        <begin position="89"/>
        <end position="108"/>
    </location>
</feature>
<dbReference type="InterPro" id="IPR010658">
    <property type="entry name" value="Nodulin-like"/>
</dbReference>
<gene>
    <name evidence="10" type="ORF">DDB_G0286979</name>
</gene>
<evidence type="ECO:0000259" key="9">
    <source>
        <dbReference type="Pfam" id="PF23262"/>
    </source>
</evidence>
<dbReference type="PaxDb" id="44689-DDB0218873"/>
<feature type="transmembrane region" description="Helical" evidence="7">
    <location>
        <begin position="554"/>
        <end position="578"/>
    </location>
</feature>
<feature type="transmembrane region" description="Helical" evidence="7">
    <location>
        <begin position="429"/>
        <end position="447"/>
    </location>
</feature>
<dbReference type="EMBL" id="AAFI02000092">
    <property type="protein sequence ID" value="EAL63987.1"/>
    <property type="molecule type" value="Genomic_DNA"/>
</dbReference>
<dbReference type="Proteomes" id="UP000002195">
    <property type="component" value="Unassembled WGS sequence"/>
</dbReference>
<dbReference type="GO" id="GO:0016020">
    <property type="term" value="C:membrane"/>
    <property type="evidence" value="ECO:0000318"/>
    <property type="project" value="GO_Central"/>
</dbReference>
<dbReference type="PANTHER" id="PTHR21576:SF158">
    <property type="entry name" value="RIBOSOMAL RNA-PROCESSING PROTEIN 12-LIKE CONSERVED DOMAIN-CONTAINING PROTEIN"/>
    <property type="match status" value="1"/>
</dbReference>
<feature type="transmembrane region" description="Helical" evidence="7">
    <location>
        <begin position="521"/>
        <end position="542"/>
    </location>
</feature>
<evidence type="ECO:0000313" key="10">
    <source>
        <dbReference type="EMBL" id="EAL63987.1"/>
    </source>
</evidence>
<keyword evidence="11" id="KW-1185">Reference proteome</keyword>
<feature type="transmembrane region" description="Helical" evidence="7">
    <location>
        <begin position="247"/>
        <end position="267"/>
    </location>
</feature>
<proteinExistence type="predicted"/>
<evidence type="ECO:0000313" key="11">
    <source>
        <dbReference type="Proteomes" id="UP000002195"/>
    </source>
</evidence>
<sequence>MSDTINSSNGNNNNELTDSNYSITKEEEDSLKNSIDNVNININDDQDDDNTRYLKKRNKKKIEKEKGLHRFYKPPHIIKNKRTQRTISFVWGVLTILISGTLYGFSVISNEVRDRLDYSQTDIGLAISLGDVGIYIGLTVGYFFDLFGPFYTSLLATVLYIIGYMGVWGILKGTIINNVYLLSFFLFLVGQASHATFTASIVPNVHNYTIKHRGKIGGILVGMFALSSGIFGIIYKSTFKKNNDVEGYLLFLAILLSSVAFISAFIVRVVKVEGVEEPEIQSDSDDADQLDNSIDKKEQKLSDQFNQSTEDLTISGNSITNGGNIGIDEENGTSSSGSGSSSDNNKGSGDLNSSDVNMQKKGGKLKTLINNITNNNNSLDSSSYKLLNKIEDFDEVAAIGADLDVERNPNYLDGRRDISGLKLLKQWEFWLMWIIYFFAAGTSLMFLNNIAVMAQAFNRPSSIHSDLVIIFACSNLTGRAGNGLLSDFISKKYSRFWCVVLSSFILSLTHLIISFELDALFYPATIITGIGYGGMVSIMVSLTSLRFGPRRFGINFGFLAISSASASLAFSTFSSKIYDSLSVDGEKCHGTHCFRTCFILSFVFNLVCIFIGMFIIFKHRRNQLRGK</sequence>
<dbReference type="eggNOG" id="ENOG502QSJM">
    <property type="taxonomic scope" value="Eukaryota"/>
</dbReference>
<dbReference type="RefSeq" id="XP_637490.1">
    <property type="nucleotide sequence ID" value="XM_632398.1"/>
</dbReference>
<organism evidence="10 11">
    <name type="scientific">Dictyostelium discoideum</name>
    <name type="common">Social amoeba</name>
    <dbReference type="NCBI Taxonomy" id="44689"/>
    <lineage>
        <taxon>Eukaryota</taxon>
        <taxon>Amoebozoa</taxon>
        <taxon>Evosea</taxon>
        <taxon>Eumycetozoa</taxon>
        <taxon>Dictyostelia</taxon>
        <taxon>Dictyosteliales</taxon>
        <taxon>Dictyosteliaceae</taxon>
        <taxon>Dictyostelium</taxon>
    </lineage>
</organism>
<keyword evidence="5" id="KW-0175">Coiled coil</keyword>
<feature type="transmembrane region" description="Helical" evidence="7">
    <location>
        <begin position="598"/>
        <end position="617"/>
    </location>
</feature>
<feature type="domain" description="Nodulin-like" evidence="8">
    <location>
        <begin position="89"/>
        <end position="273"/>
    </location>
</feature>
<dbReference type="PhylomeDB" id="Q54L13"/>
<evidence type="ECO:0000256" key="5">
    <source>
        <dbReference type="SAM" id="Coils"/>
    </source>
</evidence>
<feature type="transmembrane region" description="Helical" evidence="7">
    <location>
        <begin position="183"/>
        <end position="204"/>
    </location>
</feature>
<dbReference type="FunCoup" id="Q54L13">
    <property type="interactions" value="46"/>
</dbReference>
<dbReference type="GeneID" id="8625889"/>
<dbReference type="HOGENOM" id="CLU_436440_0_0_1"/>
<keyword evidence="2 7" id="KW-0812">Transmembrane</keyword>
<evidence type="ECO:0000256" key="3">
    <source>
        <dbReference type="ARBA" id="ARBA00022989"/>
    </source>
</evidence>
<dbReference type="VEuPathDB" id="AmoebaDB:DDB_G0286979"/>
<evidence type="ECO:0000256" key="4">
    <source>
        <dbReference type="ARBA" id="ARBA00023136"/>
    </source>
</evidence>
<feature type="transmembrane region" description="Helical" evidence="7">
    <location>
        <begin position="216"/>
        <end position="235"/>
    </location>
</feature>
<accession>Q54L13</accession>
<dbReference type="InterPro" id="IPR036259">
    <property type="entry name" value="MFS_trans_sf"/>
</dbReference>
<feature type="transmembrane region" description="Helical" evidence="7">
    <location>
        <begin position="151"/>
        <end position="171"/>
    </location>
</feature>
<comment type="subcellular location">
    <subcellularLocation>
        <location evidence="1">Membrane</location>
        <topology evidence="1">Multi-pass membrane protein</topology>
    </subcellularLocation>
</comment>
<feature type="compositionally biased region" description="Low complexity" evidence="6">
    <location>
        <begin position="1"/>
        <end position="14"/>
    </location>
</feature>
<evidence type="ECO:0000259" key="8">
    <source>
        <dbReference type="Pfam" id="PF06813"/>
    </source>
</evidence>
<protein>
    <submittedName>
        <fullName evidence="10">Uncharacterized protein</fullName>
    </submittedName>
</protein>
<feature type="compositionally biased region" description="Low complexity" evidence="6">
    <location>
        <begin position="332"/>
        <end position="355"/>
    </location>
</feature>
<dbReference type="InterPro" id="IPR056555">
    <property type="entry name" value="NFD4_C"/>
</dbReference>
<dbReference type="InParanoid" id="Q54L13"/>
<dbReference type="Pfam" id="PF06813">
    <property type="entry name" value="Nodulin-like"/>
    <property type="match status" value="1"/>
</dbReference>
<dbReference type="SUPFAM" id="SSF103473">
    <property type="entry name" value="MFS general substrate transporter"/>
    <property type="match status" value="1"/>
</dbReference>
<dbReference type="STRING" id="44689.Q54L13"/>
<feature type="region of interest" description="Disordered" evidence="6">
    <location>
        <begin position="1"/>
        <end position="20"/>
    </location>
</feature>
<feature type="domain" description="NFD4 C-terminal" evidence="9">
    <location>
        <begin position="421"/>
        <end position="615"/>
    </location>
</feature>
<comment type="caution">
    <text evidence="10">The sequence shown here is derived from an EMBL/GenBank/DDBJ whole genome shotgun (WGS) entry which is preliminary data.</text>
</comment>
<feature type="transmembrane region" description="Helical" evidence="7">
    <location>
        <begin position="497"/>
        <end position="515"/>
    </location>
</feature>
<dbReference type="KEGG" id="ddi:DDB_G0286979"/>
<dbReference type="AlphaFoldDB" id="Q54L13"/>
<dbReference type="PANTHER" id="PTHR21576">
    <property type="entry name" value="UNCHARACTERIZED NODULIN-LIKE PROTEIN"/>
    <property type="match status" value="1"/>
</dbReference>
<reference evidence="10 11" key="1">
    <citation type="journal article" date="2005" name="Nature">
        <title>The genome of the social amoeba Dictyostelium discoideum.</title>
        <authorList>
            <consortium name="The Dictyostelium discoideum Sequencing Consortium"/>
            <person name="Eichinger L."/>
            <person name="Pachebat J.A."/>
            <person name="Glockner G."/>
            <person name="Rajandream M.A."/>
            <person name="Sucgang R."/>
            <person name="Berriman M."/>
            <person name="Song J."/>
            <person name="Olsen R."/>
            <person name="Szafranski K."/>
            <person name="Xu Q."/>
            <person name="Tunggal B."/>
            <person name="Kummerfeld S."/>
            <person name="Madera M."/>
            <person name="Konfortov B.A."/>
            <person name="Rivero F."/>
            <person name="Bankier A.T."/>
            <person name="Lehmann R."/>
            <person name="Hamlin N."/>
            <person name="Davies R."/>
            <person name="Gaudet P."/>
            <person name="Fey P."/>
            <person name="Pilcher K."/>
            <person name="Chen G."/>
            <person name="Saunders D."/>
            <person name="Sodergren E."/>
            <person name="Davis P."/>
            <person name="Kerhornou A."/>
            <person name="Nie X."/>
            <person name="Hall N."/>
            <person name="Anjard C."/>
            <person name="Hemphill L."/>
            <person name="Bason N."/>
            <person name="Farbrother P."/>
            <person name="Desany B."/>
            <person name="Just E."/>
            <person name="Morio T."/>
            <person name="Rost R."/>
            <person name="Churcher C."/>
            <person name="Cooper J."/>
            <person name="Haydock S."/>
            <person name="van Driessche N."/>
            <person name="Cronin A."/>
            <person name="Goodhead I."/>
            <person name="Muzny D."/>
            <person name="Mourier T."/>
            <person name="Pain A."/>
            <person name="Lu M."/>
            <person name="Harper D."/>
            <person name="Lindsay R."/>
            <person name="Hauser H."/>
            <person name="James K."/>
            <person name="Quiles M."/>
            <person name="Madan Babu M."/>
            <person name="Saito T."/>
            <person name="Buchrieser C."/>
            <person name="Wardroper A."/>
            <person name="Felder M."/>
            <person name="Thangavelu M."/>
            <person name="Johnson D."/>
            <person name="Knights A."/>
            <person name="Loulseged H."/>
            <person name="Mungall K."/>
            <person name="Oliver K."/>
            <person name="Price C."/>
            <person name="Quail M.A."/>
            <person name="Urushihara H."/>
            <person name="Hernandez J."/>
            <person name="Rabbinowitsch E."/>
            <person name="Steffen D."/>
            <person name="Sanders M."/>
            <person name="Ma J."/>
            <person name="Kohara Y."/>
            <person name="Sharp S."/>
            <person name="Simmonds M."/>
            <person name="Spiegler S."/>
            <person name="Tivey A."/>
            <person name="Sugano S."/>
            <person name="White B."/>
            <person name="Walker D."/>
            <person name="Woodward J."/>
            <person name="Winckler T."/>
            <person name="Tanaka Y."/>
            <person name="Shaulsky G."/>
            <person name="Schleicher M."/>
            <person name="Weinstock G."/>
            <person name="Rosenthal A."/>
            <person name="Cox E.C."/>
            <person name="Chisholm R.L."/>
            <person name="Gibbs R."/>
            <person name="Loomis W.F."/>
            <person name="Platzer M."/>
            <person name="Kay R.R."/>
            <person name="Williams J."/>
            <person name="Dear P.H."/>
            <person name="Noegel A.A."/>
            <person name="Barrell B."/>
            <person name="Kuspa A."/>
        </authorList>
    </citation>
    <scope>NUCLEOTIDE SEQUENCE [LARGE SCALE GENOMIC DNA]</scope>
    <source>
        <strain evidence="10 11">AX4</strain>
    </source>
</reference>
<dbReference type="OMA" id="PDGLGCY"/>
<feature type="compositionally biased region" description="Low complexity" evidence="6">
    <location>
        <begin position="313"/>
        <end position="322"/>
    </location>
</feature>
<dbReference type="Pfam" id="PF23262">
    <property type="entry name" value="NFD4_C"/>
    <property type="match status" value="1"/>
</dbReference>
<evidence type="ECO:0000256" key="7">
    <source>
        <dbReference type="SAM" id="Phobius"/>
    </source>
</evidence>
<name>Q54L13_DICDI</name>
<feature type="region of interest" description="Disordered" evidence="6">
    <location>
        <begin position="312"/>
        <end position="356"/>
    </location>
</feature>
<keyword evidence="3 7" id="KW-1133">Transmembrane helix</keyword>
<evidence type="ECO:0000256" key="2">
    <source>
        <dbReference type="ARBA" id="ARBA00022692"/>
    </source>
</evidence>